<sequence length="373" mass="43082">MNSDPRVLRQIAFFRKYNFEIVLSGLTYQGSDAFYPLVKEKSRLSRAVKLGVMVARLCRPRVKEFLHNSSFGELSSHPVEFDLIIANDAETWPLAIALKDSHANAKIVFDAHEFYPRQFTDDLKWNWFHKRFANFLCKKFIRQADVLITVCDGLADAYSTYTSKEIPVVLNAPKYQSKLKPNATTGTIRLVHHGIANRSRKIEKMIELMDSLDSRFELNFMLMPTDEAYFQELKIMSEGKAINFLDTVETEAIPSYLNQFDIGLFYLEPVNFNYTFALPNKFFEFIQARLAIAIGPSTEMKRIVEKESLGVVAEEFDVLKLAYSLNSLTSKDIDQLKANTDRVARKYSADQHDNFYLELIQKWKLHSEIVDFS</sequence>
<dbReference type="AlphaFoldDB" id="A0A1I0ZYX3"/>
<dbReference type="OrthoDB" id="9813214at2"/>
<dbReference type="STRING" id="237018.SAMN04489723_10745"/>
<evidence type="ECO:0008006" key="3">
    <source>
        <dbReference type="Google" id="ProtNLM"/>
    </source>
</evidence>
<keyword evidence="2" id="KW-1185">Reference proteome</keyword>
<accession>A0A1I0ZYX3</accession>
<proteinExistence type="predicted"/>
<dbReference type="SUPFAM" id="SSF53756">
    <property type="entry name" value="UDP-Glycosyltransferase/glycogen phosphorylase"/>
    <property type="match status" value="1"/>
</dbReference>
<protein>
    <recommendedName>
        <fullName evidence="3">Glycosyltransferase family 4 protein</fullName>
    </recommendedName>
</protein>
<evidence type="ECO:0000313" key="1">
    <source>
        <dbReference type="EMBL" id="SFB30767.1"/>
    </source>
</evidence>
<dbReference type="Proteomes" id="UP000198790">
    <property type="component" value="Unassembled WGS sequence"/>
</dbReference>
<gene>
    <name evidence="1" type="ORF">SAMN04489723_10745</name>
</gene>
<reference evidence="1 2" key="1">
    <citation type="submission" date="2016-10" db="EMBL/GenBank/DDBJ databases">
        <authorList>
            <person name="de Groot N.N."/>
        </authorList>
    </citation>
    <scope>NUCLEOTIDE SEQUENCE [LARGE SCALE GENOMIC DNA]</scope>
    <source>
        <strain evidence="1 2">DSM 23399</strain>
    </source>
</reference>
<organism evidence="1 2">
    <name type="scientific">Algoriphagus aquimarinus</name>
    <dbReference type="NCBI Taxonomy" id="237018"/>
    <lineage>
        <taxon>Bacteria</taxon>
        <taxon>Pseudomonadati</taxon>
        <taxon>Bacteroidota</taxon>
        <taxon>Cytophagia</taxon>
        <taxon>Cytophagales</taxon>
        <taxon>Cyclobacteriaceae</taxon>
        <taxon>Algoriphagus</taxon>
    </lineage>
</organism>
<dbReference type="RefSeq" id="WP_092897189.1">
    <property type="nucleotide sequence ID" value="NZ_FOKK01000007.1"/>
</dbReference>
<dbReference type="EMBL" id="FOKK01000007">
    <property type="protein sequence ID" value="SFB30767.1"/>
    <property type="molecule type" value="Genomic_DNA"/>
</dbReference>
<evidence type="ECO:0000313" key="2">
    <source>
        <dbReference type="Proteomes" id="UP000198790"/>
    </source>
</evidence>
<name>A0A1I0ZYX3_9BACT</name>
<dbReference type="Gene3D" id="3.40.50.2000">
    <property type="entry name" value="Glycogen Phosphorylase B"/>
    <property type="match status" value="2"/>
</dbReference>